<keyword evidence="2" id="KW-0732">Signal</keyword>
<feature type="region of interest" description="Disordered" evidence="1">
    <location>
        <begin position="31"/>
        <end position="60"/>
    </location>
</feature>
<protein>
    <recommendedName>
        <fullName evidence="5">Outer membrane protein beta-barrel domain-containing protein</fullName>
    </recommendedName>
</protein>
<feature type="compositionally biased region" description="Pro residues" evidence="1">
    <location>
        <begin position="38"/>
        <end position="50"/>
    </location>
</feature>
<proteinExistence type="predicted"/>
<evidence type="ECO:0000313" key="3">
    <source>
        <dbReference type="EMBL" id="GEP43926.1"/>
    </source>
</evidence>
<feature type="signal peptide" evidence="2">
    <location>
        <begin position="1"/>
        <end position="21"/>
    </location>
</feature>
<evidence type="ECO:0000256" key="2">
    <source>
        <dbReference type="SAM" id="SignalP"/>
    </source>
</evidence>
<keyword evidence="4" id="KW-1185">Reference proteome</keyword>
<accession>A0A512MB11</accession>
<dbReference type="OrthoDB" id="192976at2"/>
<evidence type="ECO:0000256" key="1">
    <source>
        <dbReference type="SAM" id="MobiDB-lite"/>
    </source>
</evidence>
<dbReference type="Proteomes" id="UP000321577">
    <property type="component" value="Unassembled WGS sequence"/>
</dbReference>
<dbReference type="SUPFAM" id="SSF56925">
    <property type="entry name" value="OMPA-like"/>
    <property type="match status" value="1"/>
</dbReference>
<organism evidence="3 4">
    <name type="scientific">Brevifollis gellanilyticus</name>
    <dbReference type="NCBI Taxonomy" id="748831"/>
    <lineage>
        <taxon>Bacteria</taxon>
        <taxon>Pseudomonadati</taxon>
        <taxon>Verrucomicrobiota</taxon>
        <taxon>Verrucomicrobiia</taxon>
        <taxon>Verrucomicrobiales</taxon>
        <taxon>Verrucomicrobiaceae</taxon>
    </lineage>
</organism>
<evidence type="ECO:0000313" key="4">
    <source>
        <dbReference type="Proteomes" id="UP000321577"/>
    </source>
</evidence>
<feature type="chain" id="PRO_5021951828" description="Outer membrane protein beta-barrel domain-containing protein" evidence="2">
    <location>
        <begin position="22"/>
        <end position="288"/>
    </location>
</feature>
<dbReference type="EMBL" id="BKAG01000023">
    <property type="protein sequence ID" value="GEP43926.1"/>
    <property type="molecule type" value="Genomic_DNA"/>
</dbReference>
<gene>
    <name evidence="3" type="ORF">BGE01nite_32170</name>
</gene>
<reference evidence="3 4" key="1">
    <citation type="submission" date="2019-07" db="EMBL/GenBank/DDBJ databases">
        <title>Whole genome shotgun sequence of Brevifollis gellanilyticus NBRC 108608.</title>
        <authorList>
            <person name="Hosoyama A."/>
            <person name="Uohara A."/>
            <person name="Ohji S."/>
            <person name="Ichikawa N."/>
        </authorList>
    </citation>
    <scope>NUCLEOTIDE SEQUENCE [LARGE SCALE GENOMIC DNA]</scope>
    <source>
        <strain evidence="3 4">NBRC 108608</strain>
    </source>
</reference>
<dbReference type="InterPro" id="IPR011250">
    <property type="entry name" value="OMP/PagP_B-barrel"/>
</dbReference>
<dbReference type="RefSeq" id="WP_146851487.1">
    <property type="nucleotide sequence ID" value="NZ_BKAG01000023.1"/>
</dbReference>
<evidence type="ECO:0008006" key="5">
    <source>
        <dbReference type="Google" id="ProtNLM"/>
    </source>
</evidence>
<sequence length="288" mass="30472">MKITSLLVFLALGITTATSFGQWGAPAAGSGLSGAPTMPAPPTPPTPPPGMDGGAYGGMSPTLSAPTMGSPYAGPTMADPYANYNGYQQPAQTNSWGSTVQQSMGGNGSSILNYQYAEAFYRYVSPKEDKYNGSHGLGVALVMPLPTIFFLKGTFAWTSGSGEKTAKAAANADYELSTITIGGGAYMPITQKLHFVGEVGLVYANFQADGVNASYTDGGIYVRPSIRYQVVDWMELQAGVTVSSTDDYDSKVFDVLGYFRVFPMLDLNIGADFGDVTRGFRAGARLRW</sequence>
<comment type="caution">
    <text evidence="3">The sequence shown here is derived from an EMBL/GenBank/DDBJ whole genome shotgun (WGS) entry which is preliminary data.</text>
</comment>
<name>A0A512MB11_9BACT</name>
<dbReference type="AlphaFoldDB" id="A0A512MB11"/>